<evidence type="ECO:0000256" key="2">
    <source>
        <dbReference type="ARBA" id="ARBA00002695"/>
    </source>
</evidence>
<organism evidence="12 13">
    <name type="scientific">Ochrobactrum soli</name>
    <dbReference type="NCBI Taxonomy" id="2448455"/>
    <lineage>
        <taxon>Bacteria</taxon>
        <taxon>Pseudomonadati</taxon>
        <taxon>Pseudomonadota</taxon>
        <taxon>Alphaproteobacteria</taxon>
        <taxon>Hyphomicrobiales</taxon>
        <taxon>Brucellaceae</taxon>
        <taxon>Brucella/Ochrobactrum group</taxon>
        <taxon>Ochrobactrum</taxon>
    </lineage>
</organism>
<comment type="subunit">
    <text evidence="5">Heterodimer of LeuC and LeuD.</text>
</comment>
<dbReference type="NCBIfam" id="NF002458">
    <property type="entry name" value="PRK01641.1"/>
    <property type="match status" value="1"/>
</dbReference>
<evidence type="ECO:0000256" key="9">
    <source>
        <dbReference type="ARBA" id="ARBA00023239"/>
    </source>
</evidence>
<proteinExistence type="inferred from homology"/>
<protein>
    <recommendedName>
        <fullName evidence="6">3-isopropylmalate dehydratase</fullName>
        <ecNumber evidence="6">4.2.1.33</ecNumber>
    </recommendedName>
</protein>
<evidence type="ECO:0000256" key="7">
    <source>
        <dbReference type="ARBA" id="ARBA00022430"/>
    </source>
</evidence>
<evidence type="ECO:0000313" key="12">
    <source>
        <dbReference type="EMBL" id="NNU63232.1"/>
    </source>
</evidence>
<reference evidence="12 13" key="1">
    <citation type="submission" date="2020-05" db="EMBL/GenBank/DDBJ databases">
        <title>Draft Genome Sequence of Ochrobactrum soli Isolated from Stable Fly Gut.</title>
        <authorList>
            <person name="Pileggi M.T."/>
            <person name="Vazhakkala L.J."/>
            <person name="Wong C.N."/>
        </authorList>
    </citation>
    <scope>NUCLEOTIDE SEQUENCE [LARGE SCALE GENOMIC DNA]</scope>
    <source>
        <strain evidence="12 13">MTP-C0764</strain>
    </source>
</reference>
<dbReference type="InterPro" id="IPR015928">
    <property type="entry name" value="Aconitase/3IPM_dehydase_swvl"/>
</dbReference>
<dbReference type="GO" id="GO:0009316">
    <property type="term" value="C:3-isopropylmalate dehydratase complex"/>
    <property type="evidence" value="ECO:0007669"/>
    <property type="project" value="InterPro"/>
</dbReference>
<keyword evidence="13" id="KW-1185">Reference proteome</keyword>
<dbReference type="RefSeq" id="WP_171319563.1">
    <property type="nucleotide sequence ID" value="NZ_JABFCY010000021.1"/>
</dbReference>
<dbReference type="InterPro" id="IPR050075">
    <property type="entry name" value="LeuD"/>
</dbReference>
<dbReference type="EMBL" id="JABFCY010000021">
    <property type="protein sequence ID" value="NNU63232.1"/>
    <property type="molecule type" value="Genomic_DNA"/>
</dbReference>
<evidence type="ECO:0000256" key="3">
    <source>
        <dbReference type="ARBA" id="ARBA00004729"/>
    </source>
</evidence>
<dbReference type="InterPro" id="IPR004431">
    <property type="entry name" value="3-IsopropMal_deHydase_ssu"/>
</dbReference>
<keyword evidence="7" id="KW-0432">Leucine biosynthesis</keyword>
<evidence type="ECO:0000313" key="13">
    <source>
        <dbReference type="Proteomes" id="UP000574931"/>
    </source>
</evidence>
<evidence type="ECO:0000256" key="8">
    <source>
        <dbReference type="ARBA" id="ARBA00022605"/>
    </source>
</evidence>
<evidence type="ECO:0000256" key="5">
    <source>
        <dbReference type="ARBA" id="ARBA00011271"/>
    </source>
</evidence>
<dbReference type="NCBIfam" id="TIGR00171">
    <property type="entry name" value="leuD"/>
    <property type="match status" value="1"/>
</dbReference>
<name>A0A849KZW7_9HYPH</name>
<dbReference type="PANTHER" id="PTHR43345:SF5">
    <property type="entry name" value="3-ISOPROPYLMALATE DEHYDRATASE SMALL SUBUNIT"/>
    <property type="match status" value="1"/>
</dbReference>
<evidence type="ECO:0000256" key="6">
    <source>
        <dbReference type="ARBA" id="ARBA00011998"/>
    </source>
</evidence>
<gene>
    <name evidence="12" type="primary">leuD</name>
    <name evidence="12" type="ORF">HKX02_23685</name>
</gene>
<evidence type="ECO:0000256" key="10">
    <source>
        <dbReference type="ARBA" id="ARBA00023304"/>
    </source>
</evidence>
<dbReference type="EC" id="4.2.1.33" evidence="6"/>
<dbReference type="CDD" id="cd01577">
    <property type="entry name" value="IPMI_Swivel"/>
    <property type="match status" value="1"/>
</dbReference>
<dbReference type="Pfam" id="PF00694">
    <property type="entry name" value="Aconitase_C"/>
    <property type="match status" value="1"/>
</dbReference>
<comment type="caution">
    <text evidence="12">The sequence shown here is derived from an EMBL/GenBank/DDBJ whole genome shotgun (WGS) entry which is preliminary data.</text>
</comment>
<dbReference type="Gene3D" id="3.20.19.10">
    <property type="entry name" value="Aconitase, domain 4"/>
    <property type="match status" value="1"/>
</dbReference>
<keyword evidence="9 12" id="KW-0456">Lyase</keyword>
<comment type="similarity">
    <text evidence="4">Belongs to the LeuD family. LeuD type 1 subfamily.</text>
</comment>
<evidence type="ECO:0000256" key="4">
    <source>
        <dbReference type="ARBA" id="ARBA00009845"/>
    </source>
</evidence>
<comment type="pathway">
    <text evidence="3">Amino-acid biosynthesis; L-leucine biosynthesis; L-leucine from 3-methyl-2-oxobutanoate: step 2/4.</text>
</comment>
<dbReference type="Proteomes" id="UP000574931">
    <property type="component" value="Unassembled WGS sequence"/>
</dbReference>
<dbReference type="InterPro" id="IPR033940">
    <property type="entry name" value="IPMI_Swivel"/>
</dbReference>
<dbReference type="GO" id="GO:0003861">
    <property type="term" value="F:3-isopropylmalate dehydratase activity"/>
    <property type="evidence" value="ECO:0007669"/>
    <property type="project" value="UniProtKB-EC"/>
</dbReference>
<comment type="catalytic activity">
    <reaction evidence="1">
        <text>(2R,3S)-3-isopropylmalate = (2S)-2-isopropylmalate</text>
        <dbReference type="Rhea" id="RHEA:32287"/>
        <dbReference type="ChEBI" id="CHEBI:1178"/>
        <dbReference type="ChEBI" id="CHEBI:35121"/>
        <dbReference type="EC" id="4.2.1.33"/>
    </reaction>
</comment>
<sequence>MKPFDNVQSVAASINENDLDTDIIFPARFLLLLDKKGLGEHAFHERRAAPDTAPFVLDLPPFDKAEILVAARNFGTGSSREQAVWALADFGIRVVIAESFGEIFYANCFKNGVLPIAADKEDLMRIRASAEAGEMLTVDLLTQSITLTSGPVISFDIPPHRKEALLRGLDDIGSILANDADDIAAFEQGQRQKTPWLYLSTEQLSYFNDLERETALGRPGKP</sequence>
<dbReference type="PANTHER" id="PTHR43345">
    <property type="entry name" value="3-ISOPROPYLMALATE DEHYDRATASE SMALL SUBUNIT 2-RELATED-RELATED"/>
    <property type="match status" value="1"/>
</dbReference>
<evidence type="ECO:0000259" key="11">
    <source>
        <dbReference type="Pfam" id="PF00694"/>
    </source>
</evidence>
<accession>A0A849KZW7</accession>
<dbReference type="GO" id="GO:0009098">
    <property type="term" value="P:L-leucine biosynthetic process"/>
    <property type="evidence" value="ECO:0007669"/>
    <property type="project" value="UniProtKB-UniPathway"/>
</dbReference>
<dbReference type="InterPro" id="IPR000573">
    <property type="entry name" value="AconitaseA/IPMdHydase_ssu_swvl"/>
</dbReference>
<evidence type="ECO:0000256" key="1">
    <source>
        <dbReference type="ARBA" id="ARBA00000491"/>
    </source>
</evidence>
<keyword evidence="8" id="KW-0028">Amino-acid biosynthesis</keyword>
<dbReference type="UniPathway" id="UPA00048">
    <property type="reaction ID" value="UER00071"/>
</dbReference>
<dbReference type="AlphaFoldDB" id="A0A849KZW7"/>
<feature type="domain" description="Aconitase A/isopropylmalate dehydratase small subunit swivel" evidence="11">
    <location>
        <begin position="1"/>
        <end position="119"/>
    </location>
</feature>
<comment type="function">
    <text evidence="2">Catalyzes the isomerization between 2-isopropylmalate and 3-isopropylmalate, via the formation of 2-isopropylmaleate.</text>
</comment>
<keyword evidence="10" id="KW-0100">Branched-chain amino acid biosynthesis</keyword>
<dbReference type="SUPFAM" id="SSF52016">
    <property type="entry name" value="LeuD/IlvD-like"/>
    <property type="match status" value="1"/>
</dbReference>